<accession>A0AAW0ESC4</accession>
<dbReference type="InterPro" id="IPR007065">
    <property type="entry name" value="HPP"/>
</dbReference>
<dbReference type="AlphaFoldDB" id="A0AAW0ESC4"/>
<feature type="transmembrane region" description="Helical" evidence="2">
    <location>
        <begin position="225"/>
        <end position="244"/>
    </location>
</feature>
<gene>
    <name evidence="4" type="ORF">NESM_000601700</name>
</gene>
<dbReference type="InterPro" id="IPR058581">
    <property type="entry name" value="TM_HPP"/>
</dbReference>
<reference evidence="4 5" key="1">
    <citation type="journal article" date="2021" name="MBio">
        <title>A New Model Trypanosomatid, Novymonas esmeraldas: Genomic Perception of Its 'Candidatus Pandoraea novymonadis' Endosymbiont.</title>
        <authorList>
            <person name="Zakharova A."/>
            <person name="Saura A."/>
            <person name="Butenko A."/>
            <person name="Podesvova L."/>
            <person name="Warmusova S."/>
            <person name="Kostygov A.Y."/>
            <person name="Nenarokova A."/>
            <person name="Lukes J."/>
            <person name="Opperdoes F.R."/>
            <person name="Yurchenko V."/>
        </authorList>
    </citation>
    <scope>NUCLEOTIDE SEQUENCE [LARGE SCALE GENOMIC DNA]</scope>
    <source>
        <strain evidence="4 5">E262AT.01</strain>
    </source>
</reference>
<organism evidence="4 5">
    <name type="scientific">Novymonas esmeraldas</name>
    <dbReference type="NCBI Taxonomy" id="1808958"/>
    <lineage>
        <taxon>Eukaryota</taxon>
        <taxon>Discoba</taxon>
        <taxon>Euglenozoa</taxon>
        <taxon>Kinetoplastea</taxon>
        <taxon>Metakinetoplastina</taxon>
        <taxon>Trypanosomatida</taxon>
        <taxon>Trypanosomatidae</taxon>
        <taxon>Novymonas</taxon>
    </lineage>
</organism>
<feature type="region of interest" description="Disordered" evidence="1">
    <location>
        <begin position="1"/>
        <end position="108"/>
    </location>
</feature>
<dbReference type="PANTHER" id="PTHR33741:SF5">
    <property type="entry name" value="TRANSMEMBRANE PROTEIN DDB_G0269096-RELATED"/>
    <property type="match status" value="1"/>
</dbReference>
<comment type="caution">
    <text evidence="4">The sequence shown here is derived from an EMBL/GenBank/DDBJ whole genome shotgun (WGS) entry which is preliminary data.</text>
</comment>
<keyword evidence="5" id="KW-1185">Reference proteome</keyword>
<keyword evidence="2" id="KW-0472">Membrane</keyword>
<dbReference type="EMBL" id="JAECZO010000081">
    <property type="protein sequence ID" value="KAK7196629.1"/>
    <property type="molecule type" value="Genomic_DNA"/>
</dbReference>
<feature type="domain" description="HPP transmembrane region" evidence="3">
    <location>
        <begin position="141"/>
        <end position="303"/>
    </location>
</feature>
<name>A0AAW0ESC4_9TRYP</name>
<evidence type="ECO:0000256" key="2">
    <source>
        <dbReference type="SAM" id="Phobius"/>
    </source>
</evidence>
<evidence type="ECO:0000313" key="4">
    <source>
        <dbReference type="EMBL" id="KAK7196629.1"/>
    </source>
</evidence>
<proteinExistence type="predicted"/>
<dbReference type="Proteomes" id="UP001430356">
    <property type="component" value="Unassembled WGS sequence"/>
</dbReference>
<dbReference type="PANTHER" id="PTHR33741">
    <property type="entry name" value="TRANSMEMBRANE PROTEIN DDB_G0269096-RELATED"/>
    <property type="match status" value="1"/>
</dbReference>
<evidence type="ECO:0000259" key="3">
    <source>
        <dbReference type="Pfam" id="PF04982"/>
    </source>
</evidence>
<keyword evidence="2" id="KW-1133">Transmembrane helix</keyword>
<evidence type="ECO:0000256" key="1">
    <source>
        <dbReference type="SAM" id="MobiDB-lite"/>
    </source>
</evidence>
<feature type="transmembrane region" description="Helical" evidence="2">
    <location>
        <begin position="274"/>
        <end position="294"/>
    </location>
</feature>
<evidence type="ECO:0000313" key="5">
    <source>
        <dbReference type="Proteomes" id="UP001430356"/>
    </source>
</evidence>
<sequence>MSSALSAAHEQGGAADDGDDNNAPGPHRIELPLVVASGGRAQQPDSEAADGPTQQRCAAELRSHSSTPSVAREGDLDSVVENEEASVTQVSAAAEAAPAKTGFGPPEGWPPARRWPRWYWGRLTGYDQSLSTYGFHPSWDQLTALVFTCLTLVVLGLLEHYGFYPLLNHTLFSFLPALGASCTVVFAIPKAPIAQPRNVILSHVSAAIIGTALTNAFRSVSQQPFGQHCAGAIGVALHLVLMMFTNTMHPPASATVISAATATINAYYRDEGFLFVITPVLLGAVITTVCAWLLNNLVPSRSPYPQYW</sequence>
<keyword evidence="2" id="KW-0812">Transmembrane</keyword>
<dbReference type="Pfam" id="PF04982">
    <property type="entry name" value="TM_HPP"/>
    <property type="match status" value="1"/>
</dbReference>
<feature type="transmembrane region" description="Helical" evidence="2">
    <location>
        <begin position="200"/>
        <end position="219"/>
    </location>
</feature>
<feature type="transmembrane region" description="Helical" evidence="2">
    <location>
        <begin position="170"/>
        <end position="188"/>
    </location>
</feature>
<feature type="transmembrane region" description="Helical" evidence="2">
    <location>
        <begin position="142"/>
        <end position="164"/>
    </location>
</feature>
<protein>
    <submittedName>
        <fullName evidence="4">HPP family</fullName>
    </submittedName>
</protein>